<feature type="domain" description="PPIase FKBP-type" evidence="11">
    <location>
        <begin position="68"/>
        <end position="128"/>
    </location>
</feature>
<name>G5ILM2_9FIRM</name>
<dbReference type="GO" id="GO:0015031">
    <property type="term" value="P:protein transport"/>
    <property type="evidence" value="ECO:0007669"/>
    <property type="project" value="InterPro"/>
</dbReference>
<evidence type="ECO:0000313" key="12">
    <source>
        <dbReference type="EMBL" id="EHI57291.1"/>
    </source>
</evidence>
<dbReference type="InterPro" id="IPR008880">
    <property type="entry name" value="Trigger_fac_C"/>
</dbReference>
<evidence type="ECO:0000256" key="9">
    <source>
        <dbReference type="ARBA" id="ARBA00024849"/>
    </source>
</evidence>
<proteinExistence type="inferred from homology"/>
<comment type="function">
    <text evidence="9">Involved in protein export. Acts as a chaperone by maintaining the newly synthesized protein in an open conformation. Functions as a peptidyl-prolyl cis-trans isomerase.</text>
</comment>
<evidence type="ECO:0000256" key="5">
    <source>
        <dbReference type="ARBA" id="ARBA00023110"/>
    </source>
</evidence>
<dbReference type="EMBL" id="ADLN01000120">
    <property type="protein sequence ID" value="EHI57291.1"/>
    <property type="molecule type" value="Genomic_DNA"/>
</dbReference>
<dbReference type="FunFam" id="3.10.50.40:FF:000001">
    <property type="entry name" value="Trigger factor"/>
    <property type="match status" value="1"/>
</dbReference>
<comment type="caution">
    <text evidence="12">The sequence shown here is derived from an EMBL/GenBank/DDBJ whole genome shotgun (WGS) entry which is preliminary data.</text>
</comment>
<dbReference type="InterPro" id="IPR005215">
    <property type="entry name" value="Trig_fac"/>
</dbReference>
<dbReference type="Gene3D" id="3.10.50.40">
    <property type="match status" value="1"/>
</dbReference>
<evidence type="ECO:0000256" key="8">
    <source>
        <dbReference type="ARBA" id="ARBA00023306"/>
    </source>
</evidence>
<dbReference type="GO" id="GO:0003755">
    <property type="term" value="F:peptidyl-prolyl cis-trans isomerase activity"/>
    <property type="evidence" value="ECO:0007669"/>
    <property type="project" value="UniProtKB-KW"/>
</dbReference>
<dbReference type="InterPro" id="IPR027304">
    <property type="entry name" value="Trigger_fact/SurA_dom_sf"/>
</dbReference>
<keyword evidence="13" id="KW-1185">Reference proteome</keyword>
<keyword evidence="4" id="KW-0132">Cell division</keyword>
<evidence type="ECO:0000256" key="4">
    <source>
        <dbReference type="ARBA" id="ARBA00022618"/>
    </source>
</evidence>
<dbReference type="AlphaFoldDB" id="G5ILM2"/>
<comment type="subcellular location">
    <subcellularLocation>
        <location evidence="2">Cytoplasm</location>
    </subcellularLocation>
</comment>
<dbReference type="GO" id="GO:0005737">
    <property type="term" value="C:cytoplasm"/>
    <property type="evidence" value="ECO:0007669"/>
    <property type="project" value="UniProtKB-SubCell"/>
</dbReference>
<dbReference type="SUPFAM" id="SSF109998">
    <property type="entry name" value="Triger factor/SurA peptide-binding domain-like"/>
    <property type="match status" value="1"/>
</dbReference>
<sequence length="328" mass="35389">MCGLMAAALMTGCGKKAAVDSVKLGEYKGVSYTPVPVEVTDEQVEAEIQGLLDEHAVETEVDRAAKEGDIVNIDFVGMKDGVAFEGGTSSDYDLKLGSGSFIDGFEDGLIDAVKGQELSLNLTFPDPYPNNEELAGQDVVFDVTVNAVKESKPAELNDAFIKENTESATVDEYRKVTRENLLAAAQADADDRKKSEVFQKVMDSSEVTVADATVDAYYNEQLSNYESQASQAGIDLETMVSYYGSDLDTFKSQLRAMSEEASKQNLVVKAIADAEGIAIAEEDKDALATEFGYADKDNMVEMVGDTIVNNYILTEKVVSFIADNAVEA</sequence>
<dbReference type="EC" id="5.2.1.8" evidence="10"/>
<evidence type="ECO:0000256" key="6">
    <source>
        <dbReference type="ARBA" id="ARBA00023186"/>
    </source>
</evidence>
<comment type="catalytic activity">
    <reaction evidence="1 10">
        <text>[protein]-peptidylproline (omega=180) = [protein]-peptidylproline (omega=0)</text>
        <dbReference type="Rhea" id="RHEA:16237"/>
        <dbReference type="Rhea" id="RHEA-COMP:10747"/>
        <dbReference type="Rhea" id="RHEA-COMP:10748"/>
        <dbReference type="ChEBI" id="CHEBI:83833"/>
        <dbReference type="ChEBI" id="CHEBI:83834"/>
        <dbReference type="EC" id="5.2.1.8"/>
    </reaction>
</comment>
<comment type="similarity">
    <text evidence="3">Belongs to the FKBP-type PPIase family. Tig subfamily.</text>
</comment>
<dbReference type="Pfam" id="PF00254">
    <property type="entry name" value="FKBP_C"/>
    <property type="match status" value="1"/>
</dbReference>
<evidence type="ECO:0000256" key="10">
    <source>
        <dbReference type="PROSITE-ProRule" id="PRU00277"/>
    </source>
</evidence>
<keyword evidence="8" id="KW-0131">Cell cycle</keyword>
<keyword evidence="6" id="KW-0143">Chaperone</keyword>
<dbReference type="SUPFAM" id="SSF54534">
    <property type="entry name" value="FKBP-like"/>
    <property type="match status" value="1"/>
</dbReference>
<evidence type="ECO:0000256" key="2">
    <source>
        <dbReference type="ARBA" id="ARBA00004496"/>
    </source>
</evidence>
<dbReference type="Proteomes" id="UP000005384">
    <property type="component" value="Unassembled WGS sequence"/>
</dbReference>
<evidence type="ECO:0000313" key="13">
    <source>
        <dbReference type="Proteomes" id="UP000005384"/>
    </source>
</evidence>
<dbReference type="InterPro" id="IPR001179">
    <property type="entry name" value="PPIase_FKBP_dom"/>
</dbReference>
<dbReference type="InterPro" id="IPR046357">
    <property type="entry name" value="PPIase_dom_sf"/>
</dbReference>
<organism evidence="12 13">
    <name type="scientific">Hungatella hathewayi WAL-18680</name>
    <dbReference type="NCBI Taxonomy" id="742737"/>
    <lineage>
        <taxon>Bacteria</taxon>
        <taxon>Bacillati</taxon>
        <taxon>Bacillota</taxon>
        <taxon>Clostridia</taxon>
        <taxon>Lachnospirales</taxon>
        <taxon>Lachnospiraceae</taxon>
        <taxon>Hungatella</taxon>
    </lineage>
</organism>
<keyword evidence="5 10" id="KW-0697">Rotamase</keyword>
<evidence type="ECO:0000256" key="7">
    <source>
        <dbReference type="ARBA" id="ARBA00023235"/>
    </source>
</evidence>
<reference evidence="12 13" key="1">
    <citation type="submission" date="2011-08" db="EMBL/GenBank/DDBJ databases">
        <title>The Genome Sequence of Clostridium hathewayi WAL-18680.</title>
        <authorList>
            <consortium name="The Broad Institute Genome Sequencing Platform"/>
            <person name="Earl A."/>
            <person name="Ward D."/>
            <person name="Feldgarden M."/>
            <person name="Gevers D."/>
            <person name="Finegold S.M."/>
            <person name="Summanen P.H."/>
            <person name="Molitoris D.R."/>
            <person name="Song M."/>
            <person name="Daigneault M."/>
            <person name="Allen-Vercoe E."/>
            <person name="Young S.K."/>
            <person name="Zeng Q."/>
            <person name="Gargeya S."/>
            <person name="Fitzgerald M."/>
            <person name="Haas B."/>
            <person name="Abouelleil A."/>
            <person name="Alvarado L."/>
            <person name="Arachchi H.M."/>
            <person name="Berlin A."/>
            <person name="Brown A."/>
            <person name="Chapman S.B."/>
            <person name="Chen Z."/>
            <person name="Dunbar C."/>
            <person name="Freedman E."/>
            <person name="Gearin G."/>
            <person name="Gellesch M."/>
            <person name="Goldberg J."/>
            <person name="Griggs A."/>
            <person name="Gujja S."/>
            <person name="Heiman D."/>
            <person name="Howarth C."/>
            <person name="Larson L."/>
            <person name="Lui A."/>
            <person name="MacDonald P.J.P."/>
            <person name="Montmayeur A."/>
            <person name="Murphy C."/>
            <person name="Neiman D."/>
            <person name="Pearson M."/>
            <person name="Priest M."/>
            <person name="Roberts A."/>
            <person name="Saif S."/>
            <person name="Shea T."/>
            <person name="Shenoy N."/>
            <person name="Sisk P."/>
            <person name="Stolte C."/>
            <person name="Sykes S."/>
            <person name="Wortman J."/>
            <person name="Nusbaum C."/>
            <person name="Birren B."/>
        </authorList>
    </citation>
    <scope>NUCLEOTIDE SEQUENCE [LARGE SCALE GENOMIC DNA]</scope>
    <source>
        <strain evidence="12 13">WAL-18680</strain>
    </source>
</reference>
<dbReference type="Pfam" id="PF05698">
    <property type="entry name" value="Trigger_C"/>
    <property type="match status" value="1"/>
</dbReference>
<evidence type="ECO:0000259" key="11">
    <source>
        <dbReference type="PROSITE" id="PS50059"/>
    </source>
</evidence>
<keyword evidence="7 10" id="KW-0413">Isomerase</keyword>
<accession>G5ILM2</accession>
<dbReference type="InterPro" id="IPR037041">
    <property type="entry name" value="Trigger_fac_C_sf"/>
</dbReference>
<dbReference type="PROSITE" id="PS50059">
    <property type="entry name" value="FKBP_PPIASE"/>
    <property type="match status" value="1"/>
</dbReference>
<protein>
    <recommendedName>
        <fullName evidence="10">peptidylprolyl isomerase</fullName>
        <ecNumber evidence="10">5.2.1.8</ecNumber>
    </recommendedName>
</protein>
<evidence type="ECO:0000256" key="1">
    <source>
        <dbReference type="ARBA" id="ARBA00000971"/>
    </source>
</evidence>
<dbReference type="HOGENOM" id="CLU_033058_1_2_9"/>
<dbReference type="Gene3D" id="1.10.3120.10">
    <property type="entry name" value="Trigger factor, C-terminal domain"/>
    <property type="match status" value="1"/>
</dbReference>
<dbReference type="PATRIC" id="fig|742737.3.peg.4385"/>
<dbReference type="GO" id="GO:0006457">
    <property type="term" value="P:protein folding"/>
    <property type="evidence" value="ECO:0007669"/>
    <property type="project" value="InterPro"/>
</dbReference>
<dbReference type="GO" id="GO:0051301">
    <property type="term" value="P:cell division"/>
    <property type="evidence" value="ECO:0007669"/>
    <property type="project" value="UniProtKB-KW"/>
</dbReference>
<gene>
    <name evidence="12" type="ORF">HMPREF9473_04400</name>
</gene>
<dbReference type="NCBIfam" id="TIGR00115">
    <property type="entry name" value="tig"/>
    <property type="match status" value="1"/>
</dbReference>
<evidence type="ECO:0000256" key="3">
    <source>
        <dbReference type="ARBA" id="ARBA00005464"/>
    </source>
</evidence>